<dbReference type="AlphaFoldDB" id="D9R5E4"/>
<evidence type="ECO:0000313" key="1">
    <source>
        <dbReference type="EMBL" id="ADL03350.1"/>
    </source>
</evidence>
<dbReference type="KEGG" id="csh:Closa_0724"/>
<evidence type="ECO:0000313" key="2">
    <source>
        <dbReference type="Proteomes" id="UP000001662"/>
    </source>
</evidence>
<dbReference type="EMBL" id="CP002109">
    <property type="protein sequence ID" value="ADL03350.1"/>
    <property type="molecule type" value="Genomic_DNA"/>
</dbReference>
<protein>
    <submittedName>
        <fullName evidence="1">Uncharacterized protein</fullName>
    </submittedName>
</protein>
<dbReference type="HOGENOM" id="CLU_2861671_0_0_9"/>
<dbReference type="Proteomes" id="UP000001662">
    <property type="component" value="Chromosome"/>
</dbReference>
<sequence>METSLIKKNGEIWTRFKVKTKEVPIYASILRKYVDITKPSKQSSVNTYFEVKGDLLNK</sequence>
<reference evidence="1" key="1">
    <citation type="submission" date="2010-07" db="EMBL/GenBank/DDBJ databases">
        <title>Complete sequence of Clostridium saccharolyticum WM1.</title>
        <authorList>
            <consortium name="US DOE Joint Genome Institute"/>
            <person name="Lucas S."/>
            <person name="Copeland A."/>
            <person name="Lapidus A."/>
            <person name="Cheng J.-F."/>
            <person name="Bruce D."/>
            <person name="Goodwin L."/>
            <person name="Pitluck S."/>
            <person name="Chertkov O."/>
            <person name="Detter J.C."/>
            <person name="Han C."/>
            <person name="Tapia R."/>
            <person name="Land M."/>
            <person name="Hauser L."/>
            <person name="Chang Y.-J."/>
            <person name="Jeffries C."/>
            <person name="Kyrpides N."/>
            <person name="Ivanova N."/>
            <person name="Mikhailova N."/>
            <person name="Mouttaki H."/>
            <person name="Lin L."/>
            <person name="Zhou J."/>
            <person name="Hemme C.L."/>
            <person name="Woyke T."/>
        </authorList>
    </citation>
    <scope>NUCLEOTIDE SEQUENCE [LARGE SCALE GENOMIC DNA]</scope>
    <source>
        <strain evidence="1">WM1</strain>
    </source>
</reference>
<keyword evidence="2" id="KW-1185">Reference proteome</keyword>
<organism evidence="1 2">
    <name type="scientific">Lacrimispora saccharolytica (strain ATCC 35040 / DSM 2544 / NRCC 2533 / WM1)</name>
    <name type="common">Clostridium saccharolyticum</name>
    <dbReference type="NCBI Taxonomy" id="610130"/>
    <lineage>
        <taxon>Bacteria</taxon>
        <taxon>Bacillati</taxon>
        <taxon>Bacillota</taxon>
        <taxon>Clostridia</taxon>
        <taxon>Lachnospirales</taxon>
        <taxon>Lachnospiraceae</taxon>
        <taxon>Lacrimispora</taxon>
    </lineage>
</organism>
<dbReference type="RefSeq" id="WP_013271445.1">
    <property type="nucleotide sequence ID" value="NC_014376.1"/>
</dbReference>
<gene>
    <name evidence="1" type="ordered locus">Closa_0724</name>
</gene>
<name>D9R5E4_LACSW</name>
<dbReference type="PaxDb" id="610130-Closa_0724"/>
<dbReference type="STRING" id="610130.Closa_0724"/>
<proteinExistence type="predicted"/>
<accession>D9R5E4</accession>